<gene>
    <name evidence="2" type="ORF">PV07_08599</name>
</gene>
<protein>
    <submittedName>
        <fullName evidence="2">Uncharacterized protein</fullName>
    </submittedName>
</protein>
<dbReference type="RefSeq" id="XP_016245642.1">
    <property type="nucleotide sequence ID" value="XM_016395786.1"/>
</dbReference>
<name>A0A0D1ZCG6_9EURO</name>
<dbReference type="EMBL" id="KN847044">
    <property type="protein sequence ID" value="KIW25426.1"/>
    <property type="molecule type" value="Genomic_DNA"/>
</dbReference>
<sequence>MERWCGHQMVTGWPRDRGRLDVSRGREHASEADLGQRSLPHPRRHRLLLLLCLPRSCCVLSRPAKRRAHDIQYHVDAVCKAVPPERRDRGHSSRQRLTASCTADIGCL</sequence>
<dbReference type="HOGENOM" id="CLU_2196670_0_0_1"/>
<feature type="compositionally biased region" description="Basic and acidic residues" evidence="1">
    <location>
        <begin position="16"/>
        <end position="31"/>
    </location>
</feature>
<dbReference type="GeneID" id="27347793"/>
<reference evidence="2 3" key="1">
    <citation type="submission" date="2015-01" db="EMBL/GenBank/DDBJ databases">
        <title>The Genome Sequence of Cladophialophora immunda CBS83496.</title>
        <authorList>
            <consortium name="The Broad Institute Genomics Platform"/>
            <person name="Cuomo C."/>
            <person name="de Hoog S."/>
            <person name="Gorbushina A."/>
            <person name="Stielow B."/>
            <person name="Teixiera M."/>
            <person name="Abouelleil A."/>
            <person name="Chapman S.B."/>
            <person name="Priest M."/>
            <person name="Young S.K."/>
            <person name="Wortman J."/>
            <person name="Nusbaum C."/>
            <person name="Birren B."/>
        </authorList>
    </citation>
    <scope>NUCLEOTIDE SEQUENCE [LARGE SCALE GENOMIC DNA]</scope>
    <source>
        <strain evidence="2 3">CBS 83496</strain>
    </source>
</reference>
<keyword evidence="3" id="KW-1185">Reference proteome</keyword>
<dbReference type="AlphaFoldDB" id="A0A0D1ZCG6"/>
<evidence type="ECO:0000313" key="3">
    <source>
        <dbReference type="Proteomes" id="UP000054466"/>
    </source>
</evidence>
<accession>A0A0D1ZCG6</accession>
<feature type="region of interest" description="Disordered" evidence="1">
    <location>
        <begin position="16"/>
        <end position="37"/>
    </location>
</feature>
<proteinExistence type="predicted"/>
<dbReference type="VEuPathDB" id="FungiDB:PV07_08599"/>
<dbReference type="Proteomes" id="UP000054466">
    <property type="component" value="Unassembled WGS sequence"/>
</dbReference>
<organism evidence="2 3">
    <name type="scientific">Cladophialophora immunda</name>
    <dbReference type="NCBI Taxonomy" id="569365"/>
    <lineage>
        <taxon>Eukaryota</taxon>
        <taxon>Fungi</taxon>
        <taxon>Dikarya</taxon>
        <taxon>Ascomycota</taxon>
        <taxon>Pezizomycotina</taxon>
        <taxon>Eurotiomycetes</taxon>
        <taxon>Chaetothyriomycetidae</taxon>
        <taxon>Chaetothyriales</taxon>
        <taxon>Herpotrichiellaceae</taxon>
        <taxon>Cladophialophora</taxon>
    </lineage>
</organism>
<evidence type="ECO:0000313" key="2">
    <source>
        <dbReference type="EMBL" id="KIW25426.1"/>
    </source>
</evidence>
<evidence type="ECO:0000256" key="1">
    <source>
        <dbReference type="SAM" id="MobiDB-lite"/>
    </source>
</evidence>